<dbReference type="GO" id="GO:0030864">
    <property type="term" value="C:cortical actin cytoskeleton"/>
    <property type="evidence" value="ECO:0007669"/>
    <property type="project" value="TreeGrafter"/>
</dbReference>
<feature type="region of interest" description="Disordered" evidence="8">
    <location>
        <begin position="583"/>
        <end position="633"/>
    </location>
</feature>
<dbReference type="InterPro" id="IPR027685">
    <property type="entry name" value="Shroom_fam"/>
</dbReference>
<evidence type="ECO:0000313" key="10">
    <source>
        <dbReference type="EMBL" id="KAF5905405.1"/>
    </source>
</evidence>
<dbReference type="Pfam" id="PF00595">
    <property type="entry name" value="PDZ"/>
    <property type="match status" value="1"/>
</dbReference>
<dbReference type="AlphaFoldDB" id="A0A8J4UVW0"/>
<dbReference type="EMBL" id="QNUK01000045">
    <property type="protein sequence ID" value="KAF5905405.1"/>
    <property type="molecule type" value="Genomic_DNA"/>
</dbReference>
<feature type="compositionally biased region" description="Low complexity" evidence="8">
    <location>
        <begin position="200"/>
        <end position="213"/>
    </location>
</feature>
<accession>A0A8J4UVW0</accession>
<dbReference type="PANTHER" id="PTHR15012:SF35">
    <property type="entry name" value="PROTEIN SHROOM4"/>
    <property type="match status" value="1"/>
</dbReference>
<keyword evidence="3" id="KW-0217">Developmental protein</keyword>
<dbReference type="Gene3D" id="2.30.42.10">
    <property type="match status" value="1"/>
</dbReference>
<evidence type="ECO:0000313" key="11">
    <source>
        <dbReference type="Proteomes" id="UP000727407"/>
    </source>
</evidence>
<keyword evidence="5" id="KW-0597">Phosphoprotein</keyword>
<dbReference type="PANTHER" id="PTHR15012">
    <property type="entry name" value="APICAL PROTEIN/SHROOM-RELATED"/>
    <property type="match status" value="1"/>
</dbReference>
<dbReference type="PROSITE" id="PS50106">
    <property type="entry name" value="PDZ"/>
    <property type="match status" value="1"/>
</dbReference>
<dbReference type="GO" id="GO:0051015">
    <property type="term" value="F:actin filament binding"/>
    <property type="evidence" value="ECO:0007669"/>
    <property type="project" value="InterPro"/>
</dbReference>
<evidence type="ECO:0000256" key="1">
    <source>
        <dbReference type="ARBA" id="ARBA00004245"/>
    </source>
</evidence>
<feature type="non-terminal residue" evidence="10">
    <location>
        <position position="1"/>
    </location>
</feature>
<evidence type="ECO:0000256" key="4">
    <source>
        <dbReference type="ARBA" id="ARBA00022490"/>
    </source>
</evidence>
<comment type="similarity">
    <text evidence="2">Belongs to the shroom family.</text>
</comment>
<dbReference type="CDD" id="cd06750">
    <property type="entry name" value="PDZ_shroom2_3_4-like"/>
    <property type="match status" value="1"/>
</dbReference>
<feature type="compositionally biased region" description="Basic residues" evidence="8">
    <location>
        <begin position="356"/>
        <end position="370"/>
    </location>
</feature>
<evidence type="ECO:0000256" key="2">
    <source>
        <dbReference type="ARBA" id="ARBA00006469"/>
    </source>
</evidence>
<dbReference type="InterPro" id="IPR001478">
    <property type="entry name" value="PDZ"/>
</dbReference>
<dbReference type="SMART" id="SM00228">
    <property type="entry name" value="PDZ"/>
    <property type="match status" value="1"/>
</dbReference>
<protein>
    <submittedName>
        <fullName evidence="10">Protein Shroom4 isoform X1</fullName>
    </submittedName>
</protein>
<keyword evidence="7" id="KW-0206">Cytoskeleton</keyword>
<dbReference type="InterPro" id="IPR036034">
    <property type="entry name" value="PDZ_sf"/>
</dbReference>
<feature type="region of interest" description="Disordered" evidence="8">
    <location>
        <begin position="527"/>
        <end position="557"/>
    </location>
</feature>
<evidence type="ECO:0000256" key="3">
    <source>
        <dbReference type="ARBA" id="ARBA00022473"/>
    </source>
</evidence>
<dbReference type="GO" id="GO:0043296">
    <property type="term" value="C:apical junction complex"/>
    <property type="evidence" value="ECO:0007669"/>
    <property type="project" value="TreeGrafter"/>
</dbReference>
<comment type="subcellular location">
    <subcellularLocation>
        <location evidence="1">Cytoplasm</location>
        <location evidence="1">Cytoskeleton</location>
    </subcellularLocation>
</comment>
<feature type="region of interest" description="Disordered" evidence="8">
    <location>
        <begin position="157"/>
        <end position="185"/>
    </location>
</feature>
<evidence type="ECO:0000256" key="7">
    <source>
        <dbReference type="ARBA" id="ARBA00023212"/>
    </source>
</evidence>
<dbReference type="Proteomes" id="UP000727407">
    <property type="component" value="Unassembled WGS sequence"/>
</dbReference>
<feature type="compositionally biased region" description="Basic and acidic residues" evidence="8">
    <location>
        <begin position="343"/>
        <end position="352"/>
    </location>
</feature>
<evidence type="ECO:0000256" key="5">
    <source>
        <dbReference type="ARBA" id="ARBA00022553"/>
    </source>
</evidence>
<dbReference type="OrthoDB" id="10063560at2759"/>
<proteinExistence type="inferred from homology"/>
<feature type="compositionally biased region" description="Polar residues" evidence="8">
    <location>
        <begin position="173"/>
        <end position="185"/>
    </location>
</feature>
<evidence type="ECO:0000256" key="6">
    <source>
        <dbReference type="ARBA" id="ARBA00023203"/>
    </source>
</evidence>
<dbReference type="GO" id="GO:0005912">
    <property type="term" value="C:adherens junction"/>
    <property type="evidence" value="ECO:0007669"/>
    <property type="project" value="TreeGrafter"/>
</dbReference>
<feature type="compositionally biased region" description="Basic and acidic residues" evidence="8">
    <location>
        <begin position="280"/>
        <end position="295"/>
    </location>
</feature>
<keyword evidence="4" id="KW-0963">Cytoplasm</keyword>
<sequence>METVEQLVTFNHIHAELNGGAPWGFTLKGGLEHGEPLIITKIEEGGKAAECKKLRVGDELVNINGSALFGSRQEALILIKGSYRVLKIVVRRRTVPLTHPHSWHLVKLSDAPSVPGAAGSSEGPLAMQLHPTPFSVPWQSGGDSELSVPLGHLSRHYSTDRSSSVGSMESLENPPSQGYYDSQLSPIDPAIFNNKRDSAYSSFSASSNTSDYTVSLRPEENSSMDSLLQGFGPSCRFTEGHSHSATSGPGELHCEEGVLKSRSMPHRPVAKARPSSYSYEEDKRGPPQPPMRKDSFRATRGLPEVLDKRCASAPVESQLQEKGFDIISAASSMDTLLENQEQGESKGDDGDISKPSQKRQFRSSKSRRRSERFATNLRNEIQRKKAQLHKSKGSGDLLCDGETLEEEDMEEKSPSAVPAIHQHRTQTQTSQHNSSQNFGPSQARTVALNSTFPGRCCGTNSAEHSGSRSEAIHLSQEESHGIQSAEVNRPVCVRVVEELAPPGKARRWRWTPQHKLQLEMEQTEMKKNGEGVVPSSSNLVKTTRGRVGSSGGRSARADESDILPFADRRKFFEETSRNLSQSVTNLAALTSHRQRSEKHGRMKGPTSPEPLESVPDLGRRRFSYQGGINDGNS</sequence>
<dbReference type="GO" id="GO:0007015">
    <property type="term" value="P:actin filament organization"/>
    <property type="evidence" value="ECO:0007669"/>
    <property type="project" value="TreeGrafter"/>
</dbReference>
<dbReference type="SUPFAM" id="SSF50156">
    <property type="entry name" value="PDZ domain-like"/>
    <property type="match status" value="1"/>
</dbReference>
<dbReference type="GO" id="GO:0016324">
    <property type="term" value="C:apical plasma membrane"/>
    <property type="evidence" value="ECO:0007669"/>
    <property type="project" value="TreeGrafter"/>
</dbReference>
<keyword evidence="6" id="KW-0009">Actin-binding</keyword>
<feature type="domain" description="PDZ" evidence="9">
    <location>
        <begin position="12"/>
        <end position="94"/>
    </location>
</feature>
<feature type="region of interest" description="Disordered" evidence="8">
    <location>
        <begin position="200"/>
        <end position="224"/>
    </location>
</feature>
<feature type="region of interest" description="Disordered" evidence="8">
    <location>
        <begin position="260"/>
        <end position="295"/>
    </location>
</feature>
<dbReference type="FunFam" id="2.30.42.10:FF:000100">
    <property type="entry name" value="Shroom family member 2"/>
    <property type="match status" value="1"/>
</dbReference>
<keyword evidence="11" id="KW-1185">Reference proteome</keyword>
<evidence type="ECO:0000256" key="8">
    <source>
        <dbReference type="SAM" id="MobiDB-lite"/>
    </source>
</evidence>
<organism evidence="10 11">
    <name type="scientific">Clarias magur</name>
    <name type="common">Asian catfish</name>
    <name type="synonym">Macropteronotus magur</name>
    <dbReference type="NCBI Taxonomy" id="1594786"/>
    <lineage>
        <taxon>Eukaryota</taxon>
        <taxon>Metazoa</taxon>
        <taxon>Chordata</taxon>
        <taxon>Craniata</taxon>
        <taxon>Vertebrata</taxon>
        <taxon>Euteleostomi</taxon>
        <taxon>Actinopterygii</taxon>
        <taxon>Neopterygii</taxon>
        <taxon>Teleostei</taxon>
        <taxon>Ostariophysi</taxon>
        <taxon>Siluriformes</taxon>
        <taxon>Clariidae</taxon>
        <taxon>Clarias</taxon>
    </lineage>
</organism>
<gene>
    <name evidence="10" type="primary">shroom4</name>
    <name evidence="10" type="ORF">DAT39_004913</name>
</gene>
<evidence type="ECO:0000259" key="9">
    <source>
        <dbReference type="PROSITE" id="PS50106"/>
    </source>
</evidence>
<comment type="caution">
    <text evidence="10">The sequence shown here is derived from an EMBL/GenBank/DDBJ whole genome shotgun (WGS) entry which is preliminary data.</text>
</comment>
<feature type="region of interest" description="Disordered" evidence="8">
    <location>
        <begin position="338"/>
        <end position="372"/>
    </location>
</feature>
<feature type="compositionally biased region" description="Basic residues" evidence="8">
    <location>
        <begin position="592"/>
        <end position="602"/>
    </location>
</feature>
<name>A0A8J4UVW0_CLAMG</name>
<reference evidence="10" key="1">
    <citation type="submission" date="2020-07" db="EMBL/GenBank/DDBJ databases">
        <title>Clarias magur genome sequencing, assembly and annotation.</title>
        <authorList>
            <person name="Kushwaha B."/>
            <person name="Kumar R."/>
            <person name="Das P."/>
            <person name="Joshi C.G."/>
            <person name="Kumar D."/>
            <person name="Nagpure N.S."/>
            <person name="Pandey M."/>
            <person name="Agarwal S."/>
            <person name="Srivastava S."/>
            <person name="Singh M."/>
            <person name="Sahoo L."/>
            <person name="Jayasankar P."/>
            <person name="Meher P.K."/>
            <person name="Koringa P.G."/>
            <person name="Iquebal M.A."/>
            <person name="Das S.P."/>
            <person name="Bit A."/>
            <person name="Patnaik S."/>
            <person name="Patel N."/>
            <person name="Shah T.M."/>
            <person name="Hinsu A."/>
            <person name="Jena J.K."/>
        </authorList>
    </citation>
    <scope>NUCLEOTIDE SEQUENCE</scope>
    <source>
        <strain evidence="10">CIFAMagur01</strain>
        <tissue evidence="10">Testis</tissue>
    </source>
</reference>